<name>X1AXW2_9ZZZZ</name>
<gene>
    <name evidence="1" type="ORF">S01H4_02804</name>
</gene>
<dbReference type="EMBL" id="BART01000643">
    <property type="protein sequence ID" value="GAG74007.1"/>
    <property type="molecule type" value="Genomic_DNA"/>
</dbReference>
<reference evidence="1" key="1">
    <citation type="journal article" date="2014" name="Front. Microbiol.">
        <title>High frequency of phylogenetically diverse reductive dehalogenase-homologous genes in deep subseafloor sedimentary metagenomes.</title>
        <authorList>
            <person name="Kawai M."/>
            <person name="Futagami T."/>
            <person name="Toyoda A."/>
            <person name="Takaki Y."/>
            <person name="Nishi S."/>
            <person name="Hori S."/>
            <person name="Arai W."/>
            <person name="Tsubouchi T."/>
            <person name="Morono Y."/>
            <person name="Uchiyama I."/>
            <person name="Ito T."/>
            <person name="Fujiyama A."/>
            <person name="Inagaki F."/>
            <person name="Takami H."/>
        </authorList>
    </citation>
    <scope>NUCLEOTIDE SEQUENCE</scope>
    <source>
        <strain evidence="1">Expedition CK06-06</strain>
    </source>
</reference>
<sequence length="210" mass="23436">MKLLDRIFNRTPKKVYAVTKDNMFTKEQIITGIQGLEEGQVLDILSTCASQAGYSSTGSAYIDKNNYPTYTNQVQVINMMYNNCTDYGSEMLKAVIKTRVSFIGGEGLSVKADNKKTLKFVTDFLSKNKLLEGSELINNLITGEMEGKDLMQLALGKDVSGKAMIKVRNWSWYVTPYDIEYDEKDTKGSLMQHCPSLNAPAPVSPAAIWM</sequence>
<comment type="caution">
    <text evidence="1">The sequence shown here is derived from an EMBL/GenBank/DDBJ whole genome shotgun (WGS) entry which is preliminary data.</text>
</comment>
<organism evidence="1">
    <name type="scientific">marine sediment metagenome</name>
    <dbReference type="NCBI Taxonomy" id="412755"/>
    <lineage>
        <taxon>unclassified sequences</taxon>
        <taxon>metagenomes</taxon>
        <taxon>ecological metagenomes</taxon>
    </lineage>
</organism>
<proteinExistence type="predicted"/>
<protein>
    <submittedName>
        <fullName evidence="1">Uncharacterized protein</fullName>
    </submittedName>
</protein>
<accession>X1AXW2</accession>
<evidence type="ECO:0000313" key="1">
    <source>
        <dbReference type="EMBL" id="GAG74007.1"/>
    </source>
</evidence>
<dbReference type="AlphaFoldDB" id="X1AXW2"/>